<evidence type="ECO:0000313" key="2">
    <source>
        <dbReference type="Proteomes" id="UP000682204"/>
    </source>
</evidence>
<proteinExistence type="predicted"/>
<name>A0ACD1DXR9_9BACT</name>
<gene>
    <name evidence="1" type="ORF">KIH16_02895</name>
</gene>
<sequence>MELDGLKKNQALTLEGKRASINPEPPSISVRRPCDLLDLNRSSFYYANSSATETAENLEIMELIDGQYTCTPSYGSHRMTAWLRRQGQDVNRKRIGRLMGLTGIEGIGPATGNRQASPRTGDLSLPAPERRHRQTESGLEHRCHLPPDERRFHVPRGRHRWAQPLRPLLETLQHSGRRVLRRRPRQGSSAGNGGELQHRPGMALHP</sequence>
<organism evidence="1 2">
    <name type="scientific">Aminirod propionatiphilus</name>
    <dbReference type="NCBI Taxonomy" id="3415223"/>
    <lineage>
        <taxon>Bacteria</taxon>
        <taxon>Thermotogati</taxon>
        <taxon>Synergistota</taxon>
        <taxon>Synergistia</taxon>
        <taxon>Synergistales</taxon>
        <taxon>Aminiphilaceae</taxon>
        <taxon>Aminirod</taxon>
    </lineage>
</organism>
<protein>
    <submittedName>
        <fullName evidence="1">Transposase</fullName>
    </submittedName>
</protein>
<dbReference type="EMBL" id="CP074691">
    <property type="protein sequence ID" value="QVL36753.1"/>
    <property type="molecule type" value="Genomic_DNA"/>
</dbReference>
<keyword evidence="2" id="KW-1185">Reference proteome</keyword>
<dbReference type="Proteomes" id="UP000682204">
    <property type="component" value="Chromosome"/>
</dbReference>
<reference evidence="1" key="1">
    <citation type="submission" date="2021-05" db="EMBL/GenBank/DDBJ databases">
        <title>An isolated secondary fermenter in methanogenic hydrocarbon-degrading communities.</title>
        <authorList>
            <person name="Liu Y.-F."/>
            <person name="Liu Z.-l."/>
        </authorList>
    </citation>
    <scope>NUCLEOTIDE SEQUENCE</scope>
    <source>
        <strain evidence="1">L-13</strain>
    </source>
</reference>
<evidence type="ECO:0000313" key="1">
    <source>
        <dbReference type="EMBL" id="QVL36753.1"/>
    </source>
</evidence>
<accession>A0ACD1DXR9</accession>